<name>A0AAW2X566_9LAMI</name>
<sequence length="80" mass="9463">MLTNREEILWKQRAKAFWLKEGDRNSAFFHAKASERKQKKEITRLRSEVGTVVEGKENIQKVILDYFKLISNPHSSMIEQ</sequence>
<evidence type="ECO:0000313" key="1">
    <source>
        <dbReference type="EMBL" id="KAL0449245.1"/>
    </source>
</evidence>
<gene>
    <name evidence="1" type="ORF">Slati_1480900</name>
</gene>
<proteinExistence type="predicted"/>
<protein>
    <submittedName>
        <fullName evidence="1">Uncharacterized protein</fullName>
    </submittedName>
</protein>
<dbReference type="EMBL" id="JACGWN010000005">
    <property type="protein sequence ID" value="KAL0449245.1"/>
    <property type="molecule type" value="Genomic_DNA"/>
</dbReference>
<accession>A0AAW2X566</accession>
<reference evidence="1" key="2">
    <citation type="journal article" date="2024" name="Plant">
        <title>Genomic evolution and insights into agronomic trait innovations of Sesamum species.</title>
        <authorList>
            <person name="Miao H."/>
            <person name="Wang L."/>
            <person name="Qu L."/>
            <person name="Liu H."/>
            <person name="Sun Y."/>
            <person name="Le M."/>
            <person name="Wang Q."/>
            <person name="Wei S."/>
            <person name="Zheng Y."/>
            <person name="Lin W."/>
            <person name="Duan Y."/>
            <person name="Cao H."/>
            <person name="Xiong S."/>
            <person name="Wang X."/>
            <person name="Wei L."/>
            <person name="Li C."/>
            <person name="Ma Q."/>
            <person name="Ju M."/>
            <person name="Zhao R."/>
            <person name="Li G."/>
            <person name="Mu C."/>
            <person name="Tian Q."/>
            <person name="Mei H."/>
            <person name="Zhang T."/>
            <person name="Gao T."/>
            <person name="Zhang H."/>
        </authorList>
    </citation>
    <scope>NUCLEOTIDE SEQUENCE</scope>
    <source>
        <strain evidence="1">KEN1</strain>
    </source>
</reference>
<reference evidence="1" key="1">
    <citation type="submission" date="2020-06" db="EMBL/GenBank/DDBJ databases">
        <authorList>
            <person name="Li T."/>
            <person name="Hu X."/>
            <person name="Zhang T."/>
            <person name="Song X."/>
            <person name="Zhang H."/>
            <person name="Dai N."/>
            <person name="Sheng W."/>
            <person name="Hou X."/>
            <person name="Wei L."/>
        </authorList>
    </citation>
    <scope>NUCLEOTIDE SEQUENCE</scope>
    <source>
        <strain evidence="1">KEN1</strain>
        <tissue evidence="1">Leaf</tissue>
    </source>
</reference>
<dbReference type="AlphaFoldDB" id="A0AAW2X566"/>
<organism evidence="1">
    <name type="scientific">Sesamum latifolium</name>
    <dbReference type="NCBI Taxonomy" id="2727402"/>
    <lineage>
        <taxon>Eukaryota</taxon>
        <taxon>Viridiplantae</taxon>
        <taxon>Streptophyta</taxon>
        <taxon>Embryophyta</taxon>
        <taxon>Tracheophyta</taxon>
        <taxon>Spermatophyta</taxon>
        <taxon>Magnoliopsida</taxon>
        <taxon>eudicotyledons</taxon>
        <taxon>Gunneridae</taxon>
        <taxon>Pentapetalae</taxon>
        <taxon>asterids</taxon>
        <taxon>lamiids</taxon>
        <taxon>Lamiales</taxon>
        <taxon>Pedaliaceae</taxon>
        <taxon>Sesamum</taxon>
    </lineage>
</organism>
<comment type="caution">
    <text evidence="1">The sequence shown here is derived from an EMBL/GenBank/DDBJ whole genome shotgun (WGS) entry which is preliminary data.</text>
</comment>